<dbReference type="InterPro" id="IPR036056">
    <property type="entry name" value="Fibrinogen-like_C"/>
</dbReference>
<evidence type="ECO:0000256" key="2">
    <source>
        <dbReference type="SAM" id="SignalP"/>
    </source>
</evidence>
<dbReference type="PANTHER" id="PTHR19143:SF222">
    <property type="entry name" value="ANGIOPOIETIN-RELATED PROTEIN 3"/>
    <property type="match status" value="1"/>
</dbReference>
<feature type="signal peptide" evidence="2">
    <location>
        <begin position="1"/>
        <end position="19"/>
    </location>
</feature>
<protein>
    <submittedName>
        <fullName evidence="5">Angiopoietin-related protein 3</fullName>
    </submittedName>
</protein>
<dbReference type="Gene3D" id="3.90.215.10">
    <property type="entry name" value="Gamma Fibrinogen, chain A, domain 1"/>
    <property type="match status" value="1"/>
</dbReference>
<dbReference type="InterPro" id="IPR002181">
    <property type="entry name" value="Fibrinogen_a/b/g_C_dom"/>
</dbReference>
<dbReference type="InterPro" id="IPR014716">
    <property type="entry name" value="Fibrinogen_a/b/g_C_1"/>
</dbReference>
<sequence>MKPLCVLLLLLGLCSAAAAEGLPAPSNPVTNAPILPPDAPGQGKSRFAMLDDVRLLANGLLQLGQSLREFVHKTKAQINDIFEKLNIFDRSFYQLSVVTSEIKEEEEELKKTTTFLKVNNEEIRNLSLEINSKIDGILQERSQLQTKVGGLEEKLKGLSQSMAPADQIQEMTALKDVIESQERTITDLLTAVRGQNEQLNYQSSKIKSLEDKLNFDPFQETAEKPPNSQSDPPSVLHYLPEISTNGSMNSSDLPMDCSEIFNQGQRNSGVYAIKPNQSKPFNVFCEMSSDGGAVVIQRREDGSVDFDQTWEKYKKGFGDLQQEFWLGLEKIYAIARQREYMMHIQLEDWKQETRSIAYLFTLDGPATDFTLHLTHLRGNLTDAMSNHTGMRFSTKDRDNDNHEDSNCARNYTGGWWFNACGDTNLNGRYLWLKSRGRSLRRKAIYWKPGREISYTLKSTKISMQPAPRRH</sequence>
<dbReference type="GO" id="GO:0072574">
    <property type="term" value="P:hepatocyte proliferation"/>
    <property type="evidence" value="ECO:0007669"/>
    <property type="project" value="Ensembl"/>
</dbReference>
<dbReference type="GO" id="GO:0055091">
    <property type="term" value="P:phospholipid homeostasis"/>
    <property type="evidence" value="ECO:0007669"/>
    <property type="project" value="TreeGrafter"/>
</dbReference>
<evidence type="ECO:0000313" key="4">
    <source>
        <dbReference type="Proteomes" id="UP000515152"/>
    </source>
</evidence>
<dbReference type="GO" id="GO:0042632">
    <property type="term" value="P:cholesterol homeostasis"/>
    <property type="evidence" value="ECO:0007669"/>
    <property type="project" value="TreeGrafter"/>
</dbReference>
<dbReference type="PANTHER" id="PTHR19143">
    <property type="entry name" value="FIBRINOGEN/TENASCIN/ANGIOPOEITIN"/>
    <property type="match status" value="1"/>
</dbReference>
<dbReference type="RefSeq" id="XP_012697619.2">
    <property type="nucleotide sequence ID" value="XM_012842165.3"/>
</dbReference>
<name>A0A6P3WFY3_CLUHA</name>
<dbReference type="SMART" id="SM00186">
    <property type="entry name" value="FBG"/>
    <property type="match status" value="1"/>
</dbReference>
<dbReference type="GeneID" id="105913140"/>
<dbReference type="GO" id="GO:0009395">
    <property type="term" value="P:phospholipid catabolic process"/>
    <property type="evidence" value="ECO:0007669"/>
    <property type="project" value="TreeGrafter"/>
</dbReference>
<dbReference type="Pfam" id="PF00147">
    <property type="entry name" value="Fibrinogen_C"/>
    <property type="match status" value="1"/>
</dbReference>
<feature type="chain" id="PRO_5028416082" evidence="2">
    <location>
        <begin position="20"/>
        <end position="470"/>
    </location>
</feature>
<dbReference type="CDD" id="cd00087">
    <property type="entry name" value="FReD"/>
    <property type="match status" value="1"/>
</dbReference>
<evidence type="ECO:0000313" key="5">
    <source>
        <dbReference type="RefSeq" id="XP_012697619.2"/>
    </source>
</evidence>
<keyword evidence="2" id="KW-0732">Signal</keyword>
<dbReference type="AlphaFoldDB" id="A0A6P3WFY3"/>
<keyword evidence="4" id="KW-1185">Reference proteome</keyword>
<dbReference type="KEGG" id="char:105913140"/>
<dbReference type="PROSITE" id="PS51406">
    <property type="entry name" value="FIBRINOGEN_C_2"/>
    <property type="match status" value="1"/>
</dbReference>
<evidence type="ECO:0000259" key="3">
    <source>
        <dbReference type="PROSITE" id="PS51406"/>
    </source>
</evidence>
<gene>
    <name evidence="5" type="primary">angptl3</name>
</gene>
<accession>A0A6P3WFY3</accession>
<dbReference type="Gene3D" id="1.10.287.1490">
    <property type="match status" value="1"/>
</dbReference>
<keyword evidence="1" id="KW-0175">Coiled coil</keyword>
<feature type="domain" description="Fibrinogen C-terminal" evidence="3">
    <location>
        <begin position="248"/>
        <end position="467"/>
    </location>
</feature>
<organism evidence="4 5">
    <name type="scientific">Clupea harengus</name>
    <name type="common">Atlantic herring</name>
    <dbReference type="NCBI Taxonomy" id="7950"/>
    <lineage>
        <taxon>Eukaryota</taxon>
        <taxon>Metazoa</taxon>
        <taxon>Chordata</taxon>
        <taxon>Craniata</taxon>
        <taxon>Vertebrata</taxon>
        <taxon>Euteleostomi</taxon>
        <taxon>Actinopterygii</taxon>
        <taxon>Neopterygii</taxon>
        <taxon>Teleostei</taxon>
        <taxon>Clupei</taxon>
        <taxon>Clupeiformes</taxon>
        <taxon>Clupeoidei</taxon>
        <taxon>Clupeidae</taxon>
        <taxon>Clupea</taxon>
    </lineage>
</organism>
<dbReference type="GO" id="GO:0070328">
    <property type="term" value="P:triglyceride homeostasis"/>
    <property type="evidence" value="ECO:0007669"/>
    <property type="project" value="TreeGrafter"/>
</dbReference>
<dbReference type="InterPro" id="IPR050373">
    <property type="entry name" value="Fibrinogen_C-term_domain"/>
</dbReference>
<feature type="coiled-coil region" evidence="1">
    <location>
        <begin position="134"/>
        <end position="161"/>
    </location>
</feature>
<proteinExistence type="predicted"/>
<dbReference type="SUPFAM" id="SSF56496">
    <property type="entry name" value="Fibrinogen C-terminal domain-like"/>
    <property type="match status" value="1"/>
</dbReference>
<reference evidence="5" key="1">
    <citation type="submission" date="2025-08" db="UniProtKB">
        <authorList>
            <consortium name="RefSeq"/>
        </authorList>
    </citation>
    <scope>IDENTIFICATION</scope>
</reference>
<dbReference type="CTD" id="27329"/>
<dbReference type="NCBIfam" id="NF040941">
    <property type="entry name" value="GGGWT_bact"/>
    <property type="match status" value="1"/>
</dbReference>
<dbReference type="GO" id="GO:0005615">
    <property type="term" value="C:extracellular space"/>
    <property type="evidence" value="ECO:0007669"/>
    <property type="project" value="TreeGrafter"/>
</dbReference>
<evidence type="ECO:0000256" key="1">
    <source>
        <dbReference type="SAM" id="Coils"/>
    </source>
</evidence>
<dbReference type="Proteomes" id="UP000515152">
    <property type="component" value="Chromosome 10"/>
</dbReference>
<dbReference type="OrthoDB" id="8866652at2759"/>